<evidence type="ECO:0000259" key="2">
    <source>
        <dbReference type="Pfam" id="PF08327"/>
    </source>
</evidence>
<evidence type="ECO:0000313" key="3">
    <source>
        <dbReference type="EMBL" id="MFH8252309.1"/>
    </source>
</evidence>
<dbReference type="Pfam" id="PF08327">
    <property type="entry name" value="AHSA1"/>
    <property type="match status" value="1"/>
</dbReference>
<sequence length="159" mass="17097">MSMTTNPGSIVDEGRFTVRRTIRIEAPVEKVWSAVTEPAHISQWFGIAEFAGAGVGAMGSLTFDGYGVVPVRVEGFDPFRSVTYRWGNDDALGSPAAELDAAHSTVFTFTLEPVEGGTQLTVVESGFESTSDPVANLESHRQGWNDELDKLVTLLESGS</sequence>
<organism evidence="3 4">
    <name type="scientific">Microbacterium alkaliflavum</name>
    <dbReference type="NCBI Taxonomy" id="3248839"/>
    <lineage>
        <taxon>Bacteria</taxon>
        <taxon>Bacillati</taxon>
        <taxon>Actinomycetota</taxon>
        <taxon>Actinomycetes</taxon>
        <taxon>Micrococcales</taxon>
        <taxon>Microbacteriaceae</taxon>
        <taxon>Microbacterium</taxon>
    </lineage>
</organism>
<dbReference type="Proteomes" id="UP001610861">
    <property type="component" value="Unassembled WGS sequence"/>
</dbReference>
<dbReference type="InterPro" id="IPR013538">
    <property type="entry name" value="ASHA1/2-like_C"/>
</dbReference>
<comment type="similarity">
    <text evidence="1">Belongs to the AHA1 family.</text>
</comment>
<proteinExistence type="inferred from homology"/>
<accession>A0ABW7QBM8</accession>
<keyword evidence="4" id="KW-1185">Reference proteome</keyword>
<dbReference type="InterPro" id="IPR023393">
    <property type="entry name" value="START-like_dom_sf"/>
</dbReference>
<dbReference type="EMBL" id="JBIQWL010000008">
    <property type="protein sequence ID" value="MFH8252309.1"/>
    <property type="molecule type" value="Genomic_DNA"/>
</dbReference>
<reference evidence="3 4" key="1">
    <citation type="submission" date="2024-09" db="EMBL/GenBank/DDBJ databases">
        <authorList>
            <person name="Pan X."/>
        </authorList>
    </citation>
    <scope>NUCLEOTIDE SEQUENCE [LARGE SCALE GENOMIC DNA]</scope>
    <source>
        <strain evidence="3 4">B2969</strain>
    </source>
</reference>
<evidence type="ECO:0000256" key="1">
    <source>
        <dbReference type="ARBA" id="ARBA00006817"/>
    </source>
</evidence>
<comment type="caution">
    <text evidence="3">The sequence shown here is derived from an EMBL/GenBank/DDBJ whole genome shotgun (WGS) entry which is preliminary data.</text>
</comment>
<feature type="domain" description="Activator of Hsp90 ATPase homologue 1/2-like C-terminal" evidence="2">
    <location>
        <begin position="26"/>
        <end position="156"/>
    </location>
</feature>
<name>A0ABW7QBM8_9MICO</name>
<evidence type="ECO:0000313" key="4">
    <source>
        <dbReference type="Proteomes" id="UP001610861"/>
    </source>
</evidence>
<dbReference type="SUPFAM" id="SSF55961">
    <property type="entry name" value="Bet v1-like"/>
    <property type="match status" value="1"/>
</dbReference>
<gene>
    <name evidence="3" type="ORF">ACH3VR_18230</name>
</gene>
<protein>
    <submittedName>
        <fullName evidence="3">SRPBCC domain-containing protein</fullName>
    </submittedName>
</protein>
<dbReference type="Gene3D" id="3.30.530.20">
    <property type="match status" value="1"/>
</dbReference>
<dbReference type="RefSeq" id="WP_397557737.1">
    <property type="nucleotide sequence ID" value="NZ_JBIQWL010000008.1"/>
</dbReference>